<dbReference type="SMART" id="SM00421">
    <property type="entry name" value="HTH_LUXR"/>
    <property type="match status" value="1"/>
</dbReference>
<feature type="domain" description="HTH luxR-type" evidence="1">
    <location>
        <begin position="137"/>
        <end position="194"/>
    </location>
</feature>
<dbReference type="Pfam" id="PF00196">
    <property type="entry name" value="GerE"/>
    <property type="match status" value="1"/>
</dbReference>
<reference evidence="2" key="1">
    <citation type="submission" date="2020-07" db="EMBL/GenBank/DDBJ databases">
        <title>Highly diverse flavobacterial phages as mortality factor during North Sea spring blooms.</title>
        <authorList>
            <person name="Bartlau N."/>
            <person name="Wichels A."/>
            <person name="Krohne G."/>
            <person name="Adriaenssens E.M."/>
            <person name="Heins A."/>
            <person name="Fuchs B.M."/>
            <person name="Amann R."/>
            <person name="Moraru C."/>
        </authorList>
    </citation>
    <scope>NUCLEOTIDE SEQUENCE</scope>
</reference>
<evidence type="ECO:0000259" key="1">
    <source>
        <dbReference type="SMART" id="SM00421"/>
    </source>
</evidence>
<proteinExistence type="predicted"/>
<keyword evidence="3" id="KW-1185">Reference proteome</keyword>
<dbReference type="Gene3D" id="1.10.10.10">
    <property type="entry name" value="Winged helix-like DNA-binding domain superfamily/Winged helix DNA-binding domain"/>
    <property type="match status" value="1"/>
</dbReference>
<dbReference type="EMBL" id="MT732435">
    <property type="protein sequence ID" value="QQV89962.1"/>
    <property type="molecule type" value="Genomic_DNA"/>
</dbReference>
<dbReference type="InterPro" id="IPR000792">
    <property type="entry name" value="Tscrpt_reg_LuxR_C"/>
</dbReference>
<dbReference type="InterPro" id="IPR036388">
    <property type="entry name" value="WH-like_DNA-bd_sf"/>
</dbReference>
<evidence type="ECO:0000313" key="2">
    <source>
        <dbReference type="EMBL" id="QQV89962.1"/>
    </source>
</evidence>
<evidence type="ECO:0000313" key="3">
    <source>
        <dbReference type="Proteomes" id="UP000693804"/>
    </source>
</evidence>
<organism evidence="2 3">
    <name type="scientific">Cellulophaga phage Ingeline_1</name>
    <dbReference type="NCBI Taxonomy" id="2745674"/>
    <lineage>
        <taxon>Viruses</taxon>
        <taxon>Duplodnaviria</taxon>
        <taxon>Heunggongvirae</taxon>
        <taxon>Uroviricota</taxon>
        <taxon>Caudoviricetes</taxon>
        <taxon>Duneviridae</taxon>
        <taxon>Ingelinevirus</taxon>
        <taxon>Ingelinevirus ingeline</taxon>
    </lineage>
</organism>
<dbReference type="InterPro" id="IPR016032">
    <property type="entry name" value="Sig_transdc_resp-reg_C-effctor"/>
</dbReference>
<dbReference type="GO" id="GO:0006355">
    <property type="term" value="P:regulation of DNA-templated transcription"/>
    <property type="evidence" value="ECO:0007669"/>
    <property type="project" value="InterPro"/>
</dbReference>
<accession>A0A8E4ZBU2</accession>
<name>A0A8E4ZBU2_9CAUD</name>
<gene>
    <name evidence="2" type="ORF">Ingeline1_18</name>
</gene>
<dbReference type="GO" id="GO:0003677">
    <property type="term" value="F:DNA binding"/>
    <property type="evidence" value="ECO:0007669"/>
    <property type="project" value="InterPro"/>
</dbReference>
<dbReference type="Proteomes" id="UP000693804">
    <property type="component" value="Segment"/>
</dbReference>
<protein>
    <submittedName>
        <fullName evidence="2">LuxR family transcriptional regulator</fullName>
    </submittedName>
</protein>
<dbReference type="SUPFAM" id="SSF46894">
    <property type="entry name" value="C-terminal effector domain of the bipartite response regulators"/>
    <property type="match status" value="1"/>
</dbReference>
<sequence length="201" mass="22408">MQSEITKNTPSTPVTHIFNLPAGLLPNDNSTELFGDRKTGKVYFMTKGKTLAFRYLSKNIKEQLLKKLLADPVASEQLKALPFSVAIERFAYCLYGGLDHTPDINETGVIGLSENFQCLDKGCNCKNWHSKMITYKGHVLSGKKLEVLMAYRKGREASYVAAELGITEPTLNSHKKKLFTIFNVYSTSELVVAAIEAKIIQ</sequence>